<dbReference type="Proteomes" id="UP000694892">
    <property type="component" value="Chromosome 1S"/>
</dbReference>
<sequence>MASNSVLVPTALRLNPYVSGIPSQVICSSLPAPHVMAGMWSVDWLAQKLPLLAVHSTIDARYRKNPVLTINLRNVLKEQ</sequence>
<evidence type="ECO:0000313" key="2">
    <source>
        <dbReference type="Proteomes" id="UP000694892"/>
    </source>
</evidence>
<gene>
    <name evidence="1" type="ORF">XELAEV_18009853mg</name>
</gene>
<accession>A0A974I0T4</accession>
<name>A0A974I0T4_XENLA</name>
<dbReference type="EMBL" id="CM004467">
    <property type="protein sequence ID" value="OCT97622.1"/>
    <property type="molecule type" value="Genomic_DNA"/>
</dbReference>
<evidence type="ECO:0000313" key="1">
    <source>
        <dbReference type="EMBL" id="OCT97622.1"/>
    </source>
</evidence>
<reference evidence="2" key="1">
    <citation type="journal article" date="2016" name="Nature">
        <title>Genome evolution in the allotetraploid frog Xenopus laevis.</title>
        <authorList>
            <person name="Session A.M."/>
            <person name="Uno Y."/>
            <person name="Kwon T."/>
            <person name="Chapman J.A."/>
            <person name="Toyoda A."/>
            <person name="Takahashi S."/>
            <person name="Fukui A."/>
            <person name="Hikosaka A."/>
            <person name="Suzuki A."/>
            <person name="Kondo M."/>
            <person name="van Heeringen S.J."/>
            <person name="Quigley I."/>
            <person name="Heinz S."/>
            <person name="Ogino H."/>
            <person name="Ochi H."/>
            <person name="Hellsten U."/>
            <person name="Lyons J.B."/>
            <person name="Simakov O."/>
            <person name="Putnam N."/>
            <person name="Stites J."/>
            <person name="Kuroki Y."/>
            <person name="Tanaka T."/>
            <person name="Michiue T."/>
            <person name="Watanabe M."/>
            <person name="Bogdanovic O."/>
            <person name="Lister R."/>
            <person name="Georgiou G."/>
            <person name="Paranjpe S.S."/>
            <person name="van Kruijsbergen I."/>
            <person name="Shu S."/>
            <person name="Carlson J."/>
            <person name="Kinoshita T."/>
            <person name="Ohta Y."/>
            <person name="Mawaribuchi S."/>
            <person name="Jenkins J."/>
            <person name="Grimwood J."/>
            <person name="Schmutz J."/>
            <person name="Mitros T."/>
            <person name="Mozaffari S.V."/>
            <person name="Suzuki Y."/>
            <person name="Haramoto Y."/>
            <person name="Yamamoto T.S."/>
            <person name="Takagi C."/>
            <person name="Heald R."/>
            <person name="Miller K."/>
            <person name="Haudenschild C."/>
            <person name="Kitzman J."/>
            <person name="Nakayama T."/>
            <person name="Izutsu Y."/>
            <person name="Robert J."/>
            <person name="Fortriede J."/>
            <person name="Burns K."/>
            <person name="Lotay V."/>
            <person name="Karimi K."/>
            <person name="Yasuoka Y."/>
            <person name="Dichmann D.S."/>
            <person name="Flajnik M.F."/>
            <person name="Houston D.W."/>
            <person name="Shendure J."/>
            <person name="DuPasquier L."/>
            <person name="Vize P.D."/>
            <person name="Zorn A.M."/>
            <person name="Ito M."/>
            <person name="Marcotte E.M."/>
            <person name="Wallingford J.B."/>
            <person name="Ito Y."/>
            <person name="Asashima M."/>
            <person name="Ueno N."/>
            <person name="Matsuda Y."/>
            <person name="Veenstra G.J."/>
            <person name="Fujiyama A."/>
            <person name="Harland R.M."/>
            <person name="Taira M."/>
            <person name="Rokhsar D.S."/>
        </authorList>
    </citation>
    <scope>NUCLEOTIDE SEQUENCE [LARGE SCALE GENOMIC DNA]</scope>
    <source>
        <strain evidence="2">J</strain>
    </source>
</reference>
<dbReference type="AlphaFoldDB" id="A0A974I0T4"/>
<proteinExistence type="predicted"/>
<protein>
    <submittedName>
        <fullName evidence="1">Uncharacterized protein</fullName>
    </submittedName>
</protein>
<organism evidence="1 2">
    <name type="scientific">Xenopus laevis</name>
    <name type="common">African clawed frog</name>
    <dbReference type="NCBI Taxonomy" id="8355"/>
    <lineage>
        <taxon>Eukaryota</taxon>
        <taxon>Metazoa</taxon>
        <taxon>Chordata</taxon>
        <taxon>Craniata</taxon>
        <taxon>Vertebrata</taxon>
        <taxon>Euteleostomi</taxon>
        <taxon>Amphibia</taxon>
        <taxon>Batrachia</taxon>
        <taxon>Anura</taxon>
        <taxon>Pipoidea</taxon>
        <taxon>Pipidae</taxon>
        <taxon>Xenopodinae</taxon>
        <taxon>Xenopus</taxon>
        <taxon>Xenopus</taxon>
    </lineage>
</organism>